<dbReference type="Proteomes" id="UP001174909">
    <property type="component" value="Unassembled WGS sequence"/>
</dbReference>
<protein>
    <submittedName>
        <fullName evidence="1">Uncharacterized protein</fullName>
    </submittedName>
</protein>
<dbReference type="EMBL" id="CASHTH010002069">
    <property type="protein sequence ID" value="CAI8024299.1"/>
    <property type="molecule type" value="Genomic_DNA"/>
</dbReference>
<feature type="non-terminal residue" evidence="1">
    <location>
        <position position="1"/>
    </location>
</feature>
<accession>A0AA35S6V6</accession>
<reference evidence="1" key="1">
    <citation type="submission" date="2023-03" db="EMBL/GenBank/DDBJ databases">
        <authorList>
            <person name="Steffen K."/>
            <person name="Cardenas P."/>
        </authorList>
    </citation>
    <scope>NUCLEOTIDE SEQUENCE</scope>
</reference>
<proteinExistence type="predicted"/>
<keyword evidence="2" id="KW-1185">Reference proteome</keyword>
<evidence type="ECO:0000313" key="1">
    <source>
        <dbReference type="EMBL" id="CAI8024299.1"/>
    </source>
</evidence>
<organism evidence="1 2">
    <name type="scientific">Geodia barretti</name>
    <name type="common">Barrett's horny sponge</name>
    <dbReference type="NCBI Taxonomy" id="519541"/>
    <lineage>
        <taxon>Eukaryota</taxon>
        <taxon>Metazoa</taxon>
        <taxon>Porifera</taxon>
        <taxon>Demospongiae</taxon>
        <taxon>Heteroscleromorpha</taxon>
        <taxon>Tetractinellida</taxon>
        <taxon>Astrophorina</taxon>
        <taxon>Geodiidae</taxon>
        <taxon>Geodia</taxon>
    </lineage>
</organism>
<gene>
    <name evidence="1" type="ORF">GBAR_LOCUS14122</name>
</gene>
<sequence>MCNATGGNQNIERLTYTVNGQQTATNVVGSTFRVDASLLNQQTNIITIHYYWQSRHSSNTPQLTIMRPGNEIVIRCLSGDTEIQALFEYTIEGRVGVFTGTTGVGAPIRISLGDMSSGQSIMLILRRLDGTVLAEQQITYTRFEVSCSGTYVEDGLQIT</sequence>
<dbReference type="AlphaFoldDB" id="A0AA35S6V6"/>
<comment type="caution">
    <text evidence="1">The sequence shown here is derived from an EMBL/GenBank/DDBJ whole genome shotgun (WGS) entry which is preliminary data.</text>
</comment>
<name>A0AA35S6V6_GEOBA</name>
<evidence type="ECO:0000313" key="2">
    <source>
        <dbReference type="Proteomes" id="UP001174909"/>
    </source>
</evidence>